<evidence type="ECO:0000313" key="1">
    <source>
        <dbReference type="EMBL" id="CAG8725666.1"/>
    </source>
</evidence>
<dbReference type="Proteomes" id="UP000789702">
    <property type="component" value="Unassembled WGS sequence"/>
</dbReference>
<feature type="non-terminal residue" evidence="1">
    <location>
        <position position="1"/>
    </location>
</feature>
<comment type="caution">
    <text evidence="1">The sequence shown here is derived from an EMBL/GenBank/DDBJ whole genome shotgun (WGS) entry which is preliminary data.</text>
</comment>
<sequence length="41" mass="4777">NGTQDLLDWSNEFDYTTKANYCSKARQFELAKAYIKDIADE</sequence>
<organism evidence="1 2">
    <name type="scientific">Dentiscutata heterogama</name>
    <dbReference type="NCBI Taxonomy" id="1316150"/>
    <lineage>
        <taxon>Eukaryota</taxon>
        <taxon>Fungi</taxon>
        <taxon>Fungi incertae sedis</taxon>
        <taxon>Mucoromycota</taxon>
        <taxon>Glomeromycotina</taxon>
        <taxon>Glomeromycetes</taxon>
        <taxon>Diversisporales</taxon>
        <taxon>Gigasporaceae</taxon>
        <taxon>Dentiscutata</taxon>
    </lineage>
</organism>
<gene>
    <name evidence="1" type="ORF">DHETER_LOCUS13112</name>
</gene>
<reference evidence="1" key="1">
    <citation type="submission" date="2021-06" db="EMBL/GenBank/DDBJ databases">
        <authorList>
            <person name="Kallberg Y."/>
            <person name="Tangrot J."/>
            <person name="Rosling A."/>
        </authorList>
    </citation>
    <scope>NUCLEOTIDE SEQUENCE</scope>
    <source>
        <strain evidence="1">IL203A</strain>
    </source>
</reference>
<protein>
    <submittedName>
        <fullName evidence="1">13170_t:CDS:1</fullName>
    </submittedName>
</protein>
<keyword evidence="2" id="KW-1185">Reference proteome</keyword>
<name>A0ACA9PYH9_9GLOM</name>
<accession>A0ACA9PYH9</accession>
<proteinExistence type="predicted"/>
<evidence type="ECO:0000313" key="2">
    <source>
        <dbReference type="Proteomes" id="UP000789702"/>
    </source>
</evidence>
<dbReference type="EMBL" id="CAJVPU010034587">
    <property type="protein sequence ID" value="CAG8725666.1"/>
    <property type="molecule type" value="Genomic_DNA"/>
</dbReference>